<reference evidence="7 8" key="1">
    <citation type="submission" date="2021-03" db="EMBL/GenBank/DDBJ databases">
        <title>Antimicrobial resistance genes in bacteria isolated from Japanese honey, and their potential for conferring macrolide and lincosamide resistance in the American foulbrood pathogen Paenibacillus larvae.</title>
        <authorList>
            <person name="Okamoto M."/>
            <person name="Kumagai M."/>
            <person name="Kanamori H."/>
            <person name="Takamatsu D."/>
        </authorList>
    </citation>
    <scope>NUCLEOTIDE SEQUENCE [LARGE SCALE GENOMIC DNA]</scope>
    <source>
        <strain evidence="7 8">J6TS1</strain>
    </source>
</reference>
<evidence type="ECO:0000256" key="3">
    <source>
        <dbReference type="ARBA" id="ARBA00023082"/>
    </source>
</evidence>
<evidence type="ECO:0000256" key="2">
    <source>
        <dbReference type="ARBA" id="ARBA00023015"/>
    </source>
</evidence>
<evidence type="ECO:0000259" key="6">
    <source>
        <dbReference type="Pfam" id="PF08281"/>
    </source>
</evidence>
<dbReference type="Pfam" id="PF04542">
    <property type="entry name" value="Sigma70_r2"/>
    <property type="match status" value="1"/>
</dbReference>
<dbReference type="SUPFAM" id="SSF88659">
    <property type="entry name" value="Sigma3 and sigma4 domains of RNA polymerase sigma factors"/>
    <property type="match status" value="1"/>
</dbReference>
<gene>
    <name evidence="7" type="ORF">J6TS1_49600</name>
</gene>
<keyword evidence="3" id="KW-0731">Sigma factor</keyword>
<feature type="domain" description="RNA polymerase sigma-70 region 2" evidence="5">
    <location>
        <begin position="14"/>
        <end position="83"/>
    </location>
</feature>
<dbReference type="InterPro" id="IPR007627">
    <property type="entry name" value="RNA_pol_sigma70_r2"/>
</dbReference>
<protein>
    <submittedName>
        <fullName evidence="7">RNA polymerase sigma factor</fullName>
    </submittedName>
</protein>
<dbReference type="InterPro" id="IPR014284">
    <property type="entry name" value="RNA_pol_sigma-70_dom"/>
</dbReference>
<evidence type="ECO:0000313" key="8">
    <source>
        <dbReference type="Proteomes" id="UP000680670"/>
    </source>
</evidence>
<dbReference type="RefSeq" id="WP_213021618.1">
    <property type="nucleotide sequence ID" value="NZ_BORJ01000020.1"/>
</dbReference>
<dbReference type="InterPro" id="IPR036388">
    <property type="entry name" value="WH-like_DNA-bd_sf"/>
</dbReference>
<evidence type="ECO:0000313" key="7">
    <source>
        <dbReference type="EMBL" id="GIN99090.1"/>
    </source>
</evidence>
<evidence type="ECO:0000256" key="1">
    <source>
        <dbReference type="ARBA" id="ARBA00010641"/>
    </source>
</evidence>
<dbReference type="PANTHER" id="PTHR43133:SF60">
    <property type="entry name" value="RNA POLYMERASE SIGMA FACTOR SIGV"/>
    <property type="match status" value="1"/>
</dbReference>
<evidence type="ECO:0000259" key="5">
    <source>
        <dbReference type="Pfam" id="PF04542"/>
    </source>
</evidence>
<organism evidence="7 8">
    <name type="scientific">Siminovitchia terrae</name>
    <name type="common">Bacillus terrae</name>
    <dbReference type="NCBI Taxonomy" id="1914933"/>
    <lineage>
        <taxon>Bacteria</taxon>
        <taxon>Bacillati</taxon>
        <taxon>Bacillota</taxon>
        <taxon>Bacilli</taxon>
        <taxon>Bacillales</taxon>
        <taxon>Bacillaceae</taxon>
        <taxon>Siminovitchia</taxon>
    </lineage>
</organism>
<dbReference type="NCBIfam" id="NF009194">
    <property type="entry name" value="PRK12542.1"/>
    <property type="match status" value="1"/>
</dbReference>
<keyword evidence="2" id="KW-0805">Transcription regulation</keyword>
<proteinExistence type="inferred from homology"/>
<dbReference type="EMBL" id="BORJ01000020">
    <property type="protein sequence ID" value="GIN99090.1"/>
    <property type="molecule type" value="Genomic_DNA"/>
</dbReference>
<dbReference type="InterPro" id="IPR013324">
    <property type="entry name" value="RNA_pol_sigma_r3/r4-like"/>
</dbReference>
<dbReference type="Proteomes" id="UP000680670">
    <property type="component" value="Unassembled WGS sequence"/>
</dbReference>
<feature type="domain" description="RNA polymerase sigma factor 70 region 4 type 2" evidence="6">
    <location>
        <begin position="115"/>
        <end position="165"/>
    </location>
</feature>
<keyword evidence="8" id="KW-1185">Reference proteome</keyword>
<dbReference type="SUPFAM" id="SSF88946">
    <property type="entry name" value="Sigma2 domain of RNA polymerase sigma factors"/>
    <property type="match status" value="1"/>
</dbReference>
<dbReference type="Gene3D" id="1.10.1740.10">
    <property type="match status" value="1"/>
</dbReference>
<dbReference type="InterPro" id="IPR013249">
    <property type="entry name" value="RNA_pol_sigma70_r4_t2"/>
</dbReference>
<comment type="similarity">
    <text evidence="1">Belongs to the sigma-70 factor family. ECF subfamily.</text>
</comment>
<comment type="caution">
    <text evidence="7">The sequence shown here is derived from an EMBL/GenBank/DDBJ whole genome shotgun (WGS) entry which is preliminary data.</text>
</comment>
<accession>A0ABQ4L5C3</accession>
<name>A0ABQ4L5C3_SIMTE</name>
<dbReference type="Pfam" id="PF08281">
    <property type="entry name" value="Sigma70_r4_2"/>
    <property type="match status" value="1"/>
</dbReference>
<dbReference type="InterPro" id="IPR039425">
    <property type="entry name" value="RNA_pol_sigma-70-like"/>
</dbReference>
<sequence>MKGTNKDYEKMEELYELYEQKIYFVAFSILNNIQQAEDVVQETFITIYQQLEKVCSLKTQELKRYILRISKNKAIDSYRKNKRHGLFLEEYQREAVEVVNENIGAWEQYSMSEAQIDTLLTTLKDSYRQVFKYRIFYNLTYKEISELMGMSEVNVRKQFERARKQVLDVIGGTQNDELKELKKNG</sequence>
<evidence type="ECO:0000256" key="4">
    <source>
        <dbReference type="ARBA" id="ARBA00023163"/>
    </source>
</evidence>
<dbReference type="Gene3D" id="1.10.10.10">
    <property type="entry name" value="Winged helix-like DNA-binding domain superfamily/Winged helix DNA-binding domain"/>
    <property type="match status" value="1"/>
</dbReference>
<dbReference type="NCBIfam" id="TIGR02937">
    <property type="entry name" value="sigma70-ECF"/>
    <property type="match status" value="1"/>
</dbReference>
<dbReference type="InterPro" id="IPR013325">
    <property type="entry name" value="RNA_pol_sigma_r2"/>
</dbReference>
<dbReference type="PANTHER" id="PTHR43133">
    <property type="entry name" value="RNA POLYMERASE ECF-TYPE SIGMA FACTO"/>
    <property type="match status" value="1"/>
</dbReference>
<keyword evidence="4" id="KW-0804">Transcription</keyword>